<keyword evidence="1" id="KW-0614">Plasmid</keyword>
<evidence type="ECO:0000313" key="1">
    <source>
        <dbReference type="EMBL" id="QTX13759.1"/>
    </source>
</evidence>
<organism evidence="1">
    <name type="scientific">Klebsiella pneumoniae</name>
    <dbReference type="NCBI Taxonomy" id="573"/>
    <lineage>
        <taxon>Bacteria</taxon>
        <taxon>Pseudomonadati</taxon>
        <taxon>Pseudomonadota</taxon>
        <taxon>Gammaproteobacteria</taxon>
        <taxon>Enterobacterales</taxon>
        <taxon>Enterobacteriaceae</taxon>
        <taxon>Klebsiella/Raoultella group</taxon>
        <taxon>Klebsiella</taxon>
        <taxon>Klebsiella pneumoniae complex</taxon>
    </lineage>
</organism>
<geneLocation type="plasmid" evidence="1">
    <name>p17-15-vir-like</name>
</geneLocation>
<dbReference type="AlphaFoldDB" id="A0A8B0SS26"/>
<dbReference type="EMBL" id="MN956836">
    <property type="protein sequence ID" value="QTX13759.1"/>
    <property type="molecule type" value="Genomic_DNA"/>
</dbReference>
<name>A0A8B0SS26_KLEPN</name>
<protein>
    <submittedName>
        <fullName evidence="1">Uncharacterized protein</fullName>
    </submittedName>
</protein>
<proteinExistence type="predicted"/>
<sequence length="72" mass="8257">MAAVSCKKTLHRLTSVDTGLLARTSAPSSIKGISFRFGNDTVNNIKRVIYNVFGDFFRQHVEHRRLRFDIFV</sequence>
<reference evidence="1" key="1">
    <citation type="submission" date="2020-01" db="EMBL/GenBank/DDBJ databases">
        <authorList>
            <person name="Qin S."/>
        </authorList>
    </citation>
    <scope>NUCLEOTIDE SEQUENCE</scope>
    <source>
        <strain evidence="1">CVir17-16-YZ6g</strain>
        <plasmid evidence="1">p17-15-vir-like</plasmid>
    </source>
</reference>
<accession>A0A8B0SS26</accession>